<evidence type="ECO:0000313" key="2">
    <source>
        <dbReference type="EMBL" id="KAL0577150.1"/>
    </source>
</evidence>
<proteinExistence type="predicted"/>
<keyword evidence="3" id="KW-1185">Reference proteome</keyword>
<protein>
    <submittedName>
        <fullName evidence="2">Uncharacterized protein</fullName>
    </submittedName>
</protein>
<sequence length="114" mass="13120">MHAKFSFLAAAISFLVTGVNAGAIAKREVIPVEKMADVITKLKLSGANLTFVGDFPPHGRRKQHHYRGLLQPRHWTSLWWGLHGLHWRKHLLERSGYGVSFRDEQRWVLRQKGL</sequence>
<dbReference type="EMBL" id="JBAHYK010000175">
    <property type="protein sequence ID" value="KAL0577150.1"/>
    <property type="molecule type" value="Genomic_DNA"/>
</dbReference>
<organism evidence="2 3">
    <name type="scientific">Marasmius crinis-equi</name>
    <dbReference type="NCBI Taxonomy" id="585013"/>
    <lineage>
        <taxon>Eukaryota</taxon>
        <taxon>Fungi</taxon>
        <taxon>Dikarya</taxon>
        <taxon>Basidiomycota</taxon>
        <taxon>Agaricomycotina</taxon>
        <taxon>Agaricomycetes</taxon>
        <taxon>Agaricomycetidae</taxon>
        <taxon>Agaricales</taxon>
        <taxon>Marasmiineae</taxon>
        <taxon>Marasmiaceae</taxon>
        <taxon>Marasmius</taxon>
    </lineage>
</organism>
<dbReference type="Proteomes" id="UP001465976">
    <property type="component" value="Unassembled WGS sequence"/>
</dbReference>
<accession>A0ABR3FNY5</accession>
<feature type="chain" id="PRO_5047011474" evidence="1">
    <location>
        <begin position="22"/>
        <end position="114"/>
    </location>
</feature>
<feature type="signal peptide" evidence="1">
    <location>
        <begin position="1"/>
        <end position="21"/>
    </location>
</feature>
<reference evidence="2 3" key="1">
    <citation type="submission" date="2024-02" db="EMBL/GenBank/DDBJ databases">
        <title>A draft genome for the cacao thread blight pathogen Marasmius crinis-equi.</title>
        <authorList>
            <person name="Cohen S.P."/>
            <person name="Baruah I.K."/>
            <person name="Amoako-Attah I."/>
            <person name="Bukari Y."/>
            <person name="Meinhardt L.W."/>
            <person name="Bailey B.A."/>
        </authorList>
    </citation>
    <scope>NUCLEOTIDE SEQUENCE [LARGE SCALE GENOMIC DNA]</scope>
    <source>
        <strain evidence="2 3">GH-76</strain>
    </source>
</reference>
<comment type="caution">
    <text evidence="2">The sequence shown here is derived from an EMBL/GenBank/DDBJ whole genome shotgun (WGS) entry which is preliminary data.</text>
</comment>
<evidence type="ECO:0000313" key="3">
    <source>
        <dbReference type="Proteomes" id="UP001465976"/>
    </source>
</evidence>
<name>A0ABR3FNY5_9AGAR</name>
<evidence type="ECO:0000256" key="1">
    <source>
        <dbReference type="SAM" id="SignalP"/>
    </source>
</evidence>
<keyword evidence="1" id="KW-0732">Signal</keyword>
<gene>
    <name evidence="2" type="ORF">V5O48_004826</name>
</gene>